<keyword evidence="4 6" id="KW-0408">Iron</keyword>
<feature type="binding site" description="in other chain" evidence="6">
    <location>
        <position position="97"/>
    </location>
    <ligand>
        <name>NAD(+)</name>
        <dbReference type="ChEBI" id="CHEBI:57540"/>
        <note>ligand shared between two adjacent protomers</note>
    </ligand>
</feature>
<feature type="compositionally biased region" description="Acidic residues" evidence="7">
    <location>
        <begin position="229"/>
        <end position="243"/>
    </location>
</feature>
<feature type="binding site" description="in other chain" evidence="6">
    <location>
        <begin position="89"/>
        <end position="90"/>
    </location>
    <ligand>
        <name>NAD(+)</name>
        <dbReference type="ChEBI" id="CHEBI:57540"/>
        <note>ligand shared between two adjacent protomers</note>
    </ligand>
</feature>
<accession>G0HX18</accession>
<feature type="binding site" evidence="6">
    <location>
        <position position="292"/>
    </location>
    <ligand>
        <name>glycine</name>
        <dbReference type="ChEBI" id="CHEBI:57305"/>
    </ligand>
</feature>
<feature type="region of interest" description="Disordered" evidence="7">
    <location>
        <begin position="226"/>
        <end position="250"/>
    </location>
</feature>
<evidence type="ECO:0000256" key="2">
    <source>
        <dbReference type="ARBA" id="ARBA00022723"/>
    </source>
</evidence>
<evidence type="ECO:0000256" key="6">
    <source>
        <dbReference type="HAMAP-Rule" id="MF_00304"/>
    </source>
</evidence>
<evidence type="ECO:0000256" key="3">
    <source>
        <dbReference type="ARBA" id="ARBA00022977"/>
    </source>
</evidence>
<dbReference type="GO" id="GO:0009228">
    <property type="term" value="P:thiamine biosynthetic process"/>
    <property type="evidence" value="ECO:0007669"/>
    <property type="project" value="UniProtKB-KW"/>
</dbReference>
<dbReference type="GO" id="GO:0005506">
    <property type="term" value="F:iron ion binding"/>
    <property type="evidence" value="ECO:0007669"/>
    <property type="project" value="UniProtKB-UniRule"/>
</dbReference>
<keyword evidence="1 6" id="KW-0808">Transferase</keyword>
<dbReference type="KEGG" id="hhi:HAH_2313"/>
<protein>
    <recommendedName>
        <fullName evidence="6">Thiamine thiazole synthase</fullName>
        <ecNumber evidence="6">2.4.2.59</ecNumber>
    </recommendedName>
</protein>
<keyword evidence="5 6" id="KW-0520">NAD</keyword>
<dbReference type="GO" id="GO:0016763">
    <property type="term" value="F:pentosyltransferase activity"/>
    <property type="evidence" value="ECO:0007669"/>
    <property type="project" value="UniProtKB-UniRule"/>
</dbReference>
<evidence type="ECO:0000313" key="8">
    <source>
        <dbReference type="EMBL" id="AEM57901.1"/>
    </source>
</evidence>
<dbReference type="PANTHER" id="PTHR43422:SF3">
    <property type="entry name" value="THIAMINE THIAZOLE SYNTHASE"/>
    <property type="match status" value="1"/>
</dbReference>
<reference evidence="8 9" key="1">
    <citation type="journal article" date="2011" name="J. Bacteriol.">
        <title>Complete genome sequence of Haloarcula hispanica, a model haloarchaeon for studying genetics, metabolism, and virus-host interaction.</title>
        <authorList>
            <person name="Liu H."/>
            <person name="Wu Z."/>
            <person name="Li M."/>
            <person name="Zhang F."/>
            <person name="Zheng H."/>
            <person name="Han J."/>
            <person name="Liu J."/>
            <person name="Zhou J."/>
            <person name="Wang S."/>
            <person name="Xiang H."/>
        </authorList>
    </citation>
    <scope>NUCLEOTIDE SEQUENCE [LARGE SCALE GENOMIC DNA]</scope>
    <source>
        <strain evidence="9">ATCC 33960 / DSM 4426 / JCM 8911 / NBRC 102182 / NCIMB 2187 / VKM B-1755</strain>
    </source>
</reference>
<comment type="caution">
    <text evidence="6">Lacks conserved residue(s) required for the propagation of feature annotation.</text>
</comment>
<name>G0HX18_HALHT</name>
<comment type="subunit">
    <text evidence="6">Homooctamer; tetramer of dimers.</text>
</comment>
<evidence type="ECO:0000256" key="5">
    <source>
        <dbReference type="ARBA" id="ARBA00023027"/>
    </source>
</evidence>
<dbReference type="GO" id="GO:0009229">
    <property type="term" value="P:thiamine diphosphate biosynthetic process"/>
    <property type="evidence" value="ECO:0007669"/>
    <property type="project" value="UniProtKB-UniRule"/>
</dbReference>
<dbReference type="HAMAP" id="MF_00304">
    <property type="entry name" value="Thi4"/>
    <property type="match status" value="1"/>
</dbReference>
<keyword evidence="3 6" id="KW-0784">Thiamine biosynthesis</keyword>
<comment type="function">
    <text evidence="6">Involved in the biosynthesis of the thiazole moiety of thiamine. Catalyzes the conversion of NAD and glycine to adenosine diphosphate 5-(2-hydroxyethyl)-4-methylthiazole-2-carboxylate (ADT), an adenylated thiazole intermediate, using free sulfide as a source of sulfur.</text>
</comment>
<comment type="catalytic activity">
    <reaction evidence="6">
        <text>hydrogen sulfide + glycine + NAD(+) = ADP-5-ethyl-4-methylthiazole-2-carboxylate + nicotinamide + 3 H2O + H(+)</text>
        <dbReference type="Rhea" id="RHEA:55704"/>
        <dbReference type="ChEBI" id="CHEBI:15377"/>
        <dbReference type="ChEBI" id="CHEBI:15378"/>
        <dbReference type="ChEBI" id="CHEBI:17154"/>
        <dbReference type="ChEBI" id="CHEBI:29919"/>
        <dbReference type="ChEBI" id="CHEBI:57305"/>
        <dbReference type="ChEBI" id="CHEBI:57540"/>
        <dbReference type="ChEBI" id="CHEBI:139151"/>
        <dbReference type="EC" id="2.4.2.59"/>
    </reaction>
</comment>
<comment type="cofactor">
    <cofactor evidence="6">
        <name>Fe(2+)</name>
        <dbReference type="ChEBI" id="CHEBI:29033"/>
    </cofactor>
</comment>
<gene>
    <name evidence="8" type="primary">thi1</name>
    <name evidence="6" type="synonym">thi4</name>
    <name evidence="8" type="ordered locus">HAH_2313</name>
</gene>
<sequence>MREIQQTDEAIRTTMYHQRISLGGMSDSDSFEQFSDVGEAEVTRAIGQEWTEEFMDFSDSDVIIVGGGPSGLMAAKELAERGVQVMVVEKNNYLGGGFWLGGFLMNKVTVRDPAQQVLDELDVDHKQSKDSEGLYVANGPEACSGLIKAACDAGAKMQNMTEFTDIVIREDHRVGGIVMNWTPVHALPREITCVDPIAVEADLVIDATGHDAMAVKKLDERGVLNAPGLEDEASGMDQTDDDTYGAPGHDSPGHDSMWVGESEDAVVEHTGLAHDGLVVTGMATATTYGLPRMGPTFGAMLVSGKRAAQVALDELEVDAEPVDVTSRDAASPADD</sequence>
<keyword evidence="2 6" id="KW-0479">Metal-binding</keyword>
<dbReference type="EMBL" id="CP002921">
    <property type="protein sequence ID" value="AEM57901.1"/>
    <property type="molecule type" value="Genomic_DNA"/>
</dbReference>
<dbReference type="PRINTS" id="PR00411">
    <property type="entry name" value="PNDRDTASEI"/>
</dbReference>
<evidence type="ECO:0000256" key="1">
    <source>
        <dbReference type="ARBA" id="ARBA00022679"/>
    </source>
</evidence>
<comment type="similarity">
    <text evidence="6">Belongs to the THI4 family.</text>
</comment>
<feature type="binding site" evidence="6">
    <location>
        <position position="195"/>
    </location>
    <ligand>
        <name>NAD(+)</name>
        <dbReference type="ChEBI" id="CHEBI:57540"/>
        <note>ligand shared between two adjacent protomers</note>
    </ligand>
</feature>
<feature type="binding site" description="in other chain" evidence="6">
    <location>
        <position position="210"/>
    </location>
    <ligand>
        <name>Fe cation</name>
        <dbReference type="ChEBI" id="CHEBI:24875"/>
        <note>ligand shared between two adjacent protomers</note>
    </ligand>
</feature>
<dbReference type="UniPathway" id="UPA00060"/>
<proteinExistence type="inferred from homology"/>
<feature type="binding site" description="in other chain" evidence="6">
    <location>
        <position position="282"/>
    </location>
    <ligand>
        <name>NAD(+)</name>
        <dbReference type="ChEBI" id="CHEBI:57540"/>
        <note>ligand shared between two adjacent protomers</note>
    </ligand>
</feature>
<dbReference type="Proteomes" id="UP000005629">
    <property type="component" value="Chromosome I"/>
</dbReference>
<dbReference type="SUPFAM" id="SSF51905">
    <property type="entry name" value="FAD/NAD(P)-binding domain"/>
    <property type="match status" value="1"/>
</dbReference>
<dbReference type="InterPro" id="IPR036188">
    <property type="entry name" value="FAD/NAD-bd_sf"/>
</dbReference>
<dbReference type="Gene3D" id="3.50.50.60">
    <property type="entry name" value="FAD/NAD(P)-binding domain"/>
    <property type="match status" value="1"/>
</dbReference>
<dbReference type="EC" id="2.4.2.59" evidence="6"/>
<dbReference type="InterPro" id="IPR002922">
    <property type="entry name" value="Thi4_fam"/>
</dbReference>
<evidence type="ECO:0000313" key="9">
    <source>
        <dbReference type="Proteomes" id="UP000005629"/>
    </source>
</evidence>
<organism evidence="8 9">
    <name type="scientific">Haloarcula hispanica (strain ATCC 33960 / DSM 4426 / JCM 8911 / NBRC 102182 / NCIMB 2187 / VKM B-1755)</name>
    <dbReference type="NCBI Taxonomy" id="634497"/>
    <lineage>
        <taxon>Archaea</taxon>
        <taxon>Methanobacteriati</taxon>
        <taxon>Methanobacteriota</taxon>
        <taxon>Stenosarchaea group</taxon>
        <taxon>Halobacteria</taxon>
        <taxon>Halobacteriales</taxon>
        <taxon>Haloarculaceae</taxon>
        <taxon>Haloarcula</taxon>
    </lineage>
</organism>
<dbReference type="GO" id="GO:0052837">
    <property type="term" value="P:thiazole biosynthetic process"/>
    <property type="evidence" value="ECO:0007669"/>
    <property type="project" value="UniProtKB-UniRule"/>
</dbReference>
<feature type="binding site" description="in other chain" evidence="6">
    <location>
        <position position="70"/>
    </location>
    <ligand>
        <name>NAD(+)</name>
        <dbReference type="ChEBI" id="CHEBI:57540"/>
        <note>ligand shared between two adjacent protomers</note>
    </ligand>
</feature>
<dbReference type="InterPro" id="IPR022828">
    <property type="entry name" value="Thi4_prok"/>
</dbReference>
<dbReference type="AlphaFoldDB" id="G0HX18"/>
<dbReference type="Pfam" id="PF01946">
    <property type="entry name" value="Thi4"/>
    <property type="match status" value="1"/>
</dbReference>
<comment type="pathway">
    <text evidence="6">Cofactor biosynthesis; thiamine diphosphate biosynthesis.</text>
</comment>
<dbReference type="NCBIfam" id="TIGR00292">
    <property type="entry name" value="sulfide-dependent adenosine diphosphate thiazole synthase"/>
    <property type="match status" value="1"/>
</dbReference>
<dbReference type="STRING" id="634497.HAH_2313"/>
<dbReference type="eggNOG" id="arCOG00574">
    <property type="taxonomic scope" value="Archaea"/>
</dbReference>
<evidence type="ECO:0000256" key="4">
    <source>
        <dbReference type="ARBA" id="ARBA00023004"/>
    </source>
</evidence>
<dbReference type="PANTHER" id="PTHR43422">
    <property type="entry name" value="THIAMINE THIAZOLE SYNTHASE"/>
    <property type="match status" value="1"/>
</dbReference>
<dbReference type="HOGENOM" id="CLU_053727_0_0_2"/>
<feature type="binding site" evidence="6">
    <location>
        <position position="195"/>
    </location>
    <ligand>
        <name>Fe cation</name>
        <dbReference type="ChEBI" id="CHEBI:24875"/>
        <note>ligand shared between two adjacent protomers</note>
    </ligand>
</feature>
<evidence type="ECO:0000256" key="7">
    <source>
        <dbReference type="SAM" id="MobiDB-lite"/>
    </source>
</evidence>